<dbReference type="EMBL" id="BLPF01000002">
    <property type="protein sequence ID" value="GFJ80837.1"/>
    <property type="molecule type" value="Genomic_DNA"/>
</dbReference>
<keyword evidence="3 5" id="KW-1133">Transmembrane helix</keyword>
<organism evidence="7 8">
    <name type="scientific">Phytohabitans houttuyneae</name>
    <dbReference type="NCBI Taxonomy" id="1076126"/>
    <lineage>
        <taxon>Bacteria</taxon>
        <taxon>Bacillati</taxon>
        <taxon>Actinomycetota</taxon>
        <taxon>Actinomycetes</taxon>
        <taxon>Micromonosporales</taxon>
        <taxon>Micromonosporaceae</taxon>
    </lineage>
</organism>
<reference evidence="7 8" key="1">
    <citation type="submission" date="2020-03" db="EMBL/GenBank/DDBJ databases">
        <title>Whole genome shotgun sequence of Phytohabitans houttuyneae NBRC 108639.</title>
        <authorList>
            <person name="Komaki H."/>
            <person name="Tamura T."/>
        </authorList>
    </citation>
    <scope>NUCLEOTIDE SEQUENCE [LARGE SCALE GENOMIC DNA]</scope>
    <source>
        <strain evidence="7 8">NBRC 108639</strain>
    </source>
</reference>
<feature type="domain" description="Methylamine utilisation protein MauE" evidence="6">
    <location>
        <begin position="1"/>
        <end position="131"/>
    </location>
</feature>
<accession>A0A6V8KGL8</accession>
<evidence type="ECO:0000256" key="2">
    <source>
        <dbReference type="ARBA" id="ARBA00022692"/>
    </source>
</evidence>
<dbReference type="GO" id="GO:0016020">
    <property type="term" value="C:membrane"/>
    <property type="evidence" value="ECO:0007669"/>
    <property type="project" value="UniProtKB-SubCell"/>
</dbReference>
<keyword evidence="8" id="KW-1185">Reference proteome</keyword>
<keyword evidence="2 5" id="KW-0812">Transmembrane</keyword>
<evidence type="ECO:0000313" key="8">
    <source>
        <dbReference type="Proteomes" id="UP000482800"/>
    </source>
</evidence>
<proteinExistence type="predicted"/>
<feature type="transmembrane region" description="Helical" evidence="5">
    <location>
        <begin position="6"/>
        <end position="26"/>
    </location>
</feature>
<gene>
    <name evidence="7" type="ORF">Phou_050170</name>
</gene>
<feature type="transmembrane region" description="Helical" evidence="5">
    <location>
        <begin position="148"/>
        <end position="171"/>
    </location>
</feature>
<dbReference type="GO" id="GO:0030416">
    <property type="term" value="P:methylamine metabolic process"/>
    <property type="evidence" value="ECO:0007669"/>
    <property type="project" value="InterPro"/>
</dbReference>
<evidence type="ECO:0000256" key="1">
    <source>
        <dbReference type="ARBA" id="ARBA00004141"/>
    </source>
</evidence>
<sequence length="177" mass="17889">MTYLQLASRGVLGFVMALAVVGKLSGRRPWRDFQASLGGFGWMPRPWWPAVAALVVLAEATVVGLVLHPATATAGLLFGGLLVLAVSVAVLGARRAGREVRCHCFGGDAGPIGKAHLARNVVLLLVCGTGAASSAVTTATPGPATGGLLLGLAGVAAVALSYPAELSFVIAPPARRS</sequence>
<feature type="transmembrane region" description="Helical" evidence="5">
    <location>
        <begin position="73"/>
        <end position="93"/>
    </location>
</feature>
<keyword evidence="4 5" id="KW-0472">Membrane</keyword>
<dbReference type="AlphaFoldDB" id="A0A6V8KGL8"/>
<evidence type="ECO:0000256" key="3">
    <source>
        <dbReference type="ARBA" id="ARBA00022989"/>
    </source>
</evidence>
<dbReference type="RefSeq" id="WP_173059175.1">
    <property type="nucleotide sequence ID" value="NZ_BAABGO010000029.1"/>
</dbReference>
<evidence type="ECO:0000256" key="5">
    <source>
        <dbReference type="SAM" id="Phobius"/>
    </source>
</evidence>
<feature type="transmembrane region" description="Helical" evidence="5">
    <location>
        <begin position="121"/>
        <end position="142"/>
    </location>
</feature>
<evidence type="ECO:0000256" key="4">
    <source>
        <dbReference type="ARBA" id="ARBA00023136"/>
    </source>
</evidence>
<dbReference type="Pfam" id="PF07291">
    <property type="entry name" value="MauE"/>
    <property type="match status" value="1"/>
</dbReference>
<feature type="transmembrane region" description="Helical" evidence="5">
    <location>
        <begin position="47"/>
        <end position="67"/>
    </location>
</feature>
<name>A0A6V8KGL8_9ACTN</name>
<evidence type="ECO:0000259" key="6">
    <source>
        <dbReference type="Pfam" id="PF07291"/>
    </source>
</evidence>
<dbReference type="InterPro" id="IPR009908">
    <property type="entry name" value="Methylamine_util_MauE"/>
</dbReference>
<comment type="caution">
    <text evidence="7">The sequence shown here is derived from an EMBL/GenBank/DDBJ whole genome shotgun (WGS) entry which is preliminary data.</text>
</comment>
<protein>
    <recommendedName>
        <fullName evidence="6">Methylamine utilisation protein MauE domain-containing protein</fullName>
    </recommendedName>
</protein>
<dbReference type="UniPathway" id="UPA00895"/>
<reference evidence="7 8" key="2">
    <citation type="submission" date="2020-03" db="EMBL/GenBank/DDBJ databases">
        <authorList>
            <person name="Ichikawa N."/>
            <person name="Kimura A."/>
            <person name="Kitahashi Y."/>
            <person name="Uohara A."/>
        </authorList>
    </citation>
    <scope>NUCLEOTIDE SEQUENCE [LARGE SCALE GENOMIC DNA]</scope>
    <source>
        <strain evidence="7 8">NBRC 108639</strain>
    </source>
</reference>
<dbReference type="Proteomes" id="UP000482800">
    <property type="component" value="Unassembled WGS sequence"/>
</dbReference>
<evidence type="ECO:0000313" key="7">
    <source>
        <dbReference type="EMBL" id="GFJ80837.1"/>
    </source>
</evidence>
<comment type="subcellular location">
    <subcellularLocation>
        <location evidence="1">Membrane</location>
        <topology evidence="1">Multi-pass membrane protein</topology>
    </subcellularLocation>
</comment>